<organism evidence="2 3">
    <name type="scientific">Saccharothrix hoggarensis</name>
    <dbReference type="NCBI Taxonomy" id="913853"/>
    <lineage>
        <taxon>Bacteria</taxon>
        <taxon>Bacillati</taxon>
        <taxon>Actinomycetota</taxon>
        <taxon>Actinomycetes</taxon>
        <taxon>Pseudonocardiales</taxon>
        <taxon>Pseudonocardiaceae</taxon>
        <taxon>Saccharothrix</taxon>
    </lineage>
</organism>
<reference evidence="3" key="1">
    <citation type="journal article" date="2019" name="Int. J. Syst. Evol. Microbiol.">
        <title>The Global Catalogue of Microorganisms (GCM) 10K type strain sequencing project: providing services to taxonomists for standard genome sequencing and annotation.</title>
        <authorList>
            <consortium name="The Broad Institute Genomics Platform"/>
            <consortium name="The Broad Institute Genome Sequencing Center for Infectious Disease"/>
            <person name="Wu L."/>
            <person name="Ma J."/>
        </authorList>
    </citation>
    <scope>NUCLEOTIDE SEQUENCE [LARGE SCALE GENOMIC DNA]</scope>
    <source>
        <strain evidence="3">CCUG 60214</strain>
    </source>
</reference>
<keyword evidence="3" id="KW-1185">Reference proteome</keyword>
<dbReference type="RefSeq" id="WP_380730595.1">
    <property type="nucleotide sequence ID" value="NZ_JBHTLK010000443.1"/>
</dbReference>
<feature type="compositionally biased region" description="Basic and acidic residues" evidence="1">
    <location>
        <begin position="1"/>
        <end position="22"/>
    </location>
</feature>
<comment type="caution">
    <text evidence="2">The sequence shown here is derived from an EMBL/GenBank/DDBJ whole genome shotgun (WGS) entry which is preliminary data.</text>
</comment>
<feature type="region of interest" description="Disordered" evidence="1">
    <location>
        <begin position="1"/>
        <end position="24"/>
    </location>
</feature>
<dbReference type="Proteomes" id="UP001597168">
    <property type="component" value="Unassembled WGS sequence"/>
</dbReference>
<dbReference type="EMBL" id="JBHTLK010000443">
    <property type="protein sequence ID" value="MFD1152597.1"/>
    <property type="molecule type" value="Genomic_DNA"/>
</dbReference>
<evidence type="ECO:0000313" key="3">
    <source>
        <dbReference type="Proteomes" id="UP001597168"/>
    </source>
</evidence>
<sequence length="55" mass="6211">MSDDGKCNTAWDEHQGYRDSGRHGVNPLTGSAYEVWKCQCGTKTIDVFPHLKNQK</sequence>
<evidence type="ECO:0000313" key="2">
    <source>
        <dbReference type="EMBL" id="MFD1152597.1"/>
    </source>
</evidence>
<protein>
    <submittedName>
        <fullName evidence="2">Uncharacterized protein</fullName>
    </submittedName>
</protein>
<evidence type="ECO:0000256" key="1">
    <source>
        <dbReference type="SAM" id="MobiDB-lite"/>
    </source>
</evidence>
<gene>
    <name evidence="2" type="ORF">ACFQ3T_36135</name>
</gene>
<proteinExistence type="predicted"/>
<accession>A0ABW3R693</accession>
<name>A0ABW3R693_9PSEU</name>